<dbReference type="GO" id="GO:0046872">
    <property type="term" value="F:metal ion binding"/>
    <property type="evidence" value="ECO:0007669"/>
    <property type="project" value="UniProtKB-KW"/>
</dbReference>
<dbReference type="AlphaFoldDB" id="A0AAV5JZU2"/>
<dbReference type="PANTHER" id="PTHR24296">
    <property type="entry name" value="CYTOCHROME P450"/>
    <property type="match status" value="1"/>
</dbReference>
<evidence type="ECO:0000256" key="4">
    <source>
        <dbReference type="ARBA" id="ARBA00022723"/>
    </source>
</evidence>
<evidence type="ECO:0000313" key="9">
    <source>
        <dbReference type="EMBL" id="GKV20209.1"/>
    </source>
</evidence>
<evidence type="ECO:0000313" key="10">
    <source>
        <dbReference type="Proteomes" id="UP001054252"/>
    </source>
</evidence>
<evidence type="ECO:0000256" key="5">
    <source>
        <dbReference type="ARBA" id="ARBA00023002"/>
    </source>
</evidence>
<evidence type="ECO:0000256" key="7">
    <source>
        <dbReference type="ARBA" id="ARBA00023033"/>
    </source>
</evidence>
<keyword evidence="5" id="KW-0560">Oxidoreductase</keyword>
<keyword evidence="10" id="KW-1185">Reference proteome</keyword>
<accession>A0AAV5JZU2</accession>
<feature type="compositionally biased region" description="Polar residues" evidence="8">
    <location>
        <begin position="1"/>
        <end position="10"/>
    </location>
</feature>
<comment type="similarity">
    <text evidence="2">Belongs to the cytochrome P450 family.</text>
</comment>
<dbReference type="GO" id="GO:0004497">
    <property type="term" value="F:monooxygenase activity"/>
    <property type="evidence" value="ECO:0007669"/>
    <property type="project" value="UniProtKB-KW"/>
</dbReference>
<sequence>MVSSTSTVIPGSSRDKLPATNLTPNRSAGHSSEAEFAQSFDDGTNLSSERVRVFHPILWKIKRLFRIGSERRLRIATSEVRDFAKNIVREKKTRTQTEILARISGSFIPILEFWQFQ</sequence>
<dbReference type="Proteomes" id="UP001054252">
    <property type="component" value="Unassembled WGS sequence"/>
</dbReference>
<evidence type="ECO:0000256" key="3">
    <source>
        <dbReference type="ARBA" id="ARBA00022617"/>
    </source>
</evidence>
<keyword evidence="7" id="KW-0503">Monooxygenase</keyword>
<evidence type="ECO:0000256" key="2">
    <source>
        <dbReference type="ARBA" id="ARBA00010617"/>
    </source>
</evidence>
<organism evidence="9 10">
    <name type="scientific">Rubroshorea leprosula</name>
    <dbReference type="NCBI Taxonomy" id="152421"/>
    <lineage>
        <taxon>Eukaryota</taxon>
        <taxon>Viridiplantae</taxon>
        <taxon>Streptophyta</taxon>
        <taxon>Embryophyta</taxon>
        <taxon>Tracheophyta</taxon>
        <taxon>Spermatophyta</taxon>
        <taxon>Magnoliopsida</taxon>
        <taxon>eudicotyledons</taxon>
        <taxon>Gunneridae</taxon>
        <taxon>Pentapetalae</taxon>
        <taxon>rosids</taxon>
        <taxon>malvids</taxon>
        <taxon>Malvales</taxon>
        <taxon>Dipterocarpaceae</taxon>
        <taxon>Rubroshorea</taxon>
    </lineage>
</organism>
<protein>
    <submittedName>
        <fullName evidence="9">Uncharacterized protein</fullName>
    </submittedName>
</protein>
<feature type="compositionally biased region" description="Polar residues" evidence="8">
    <location>
        <begin position="20"/>
        <end position="30"/>
    </location>
</feature>
<feature type="region of interest" description="Disordered" evidence="8">
    <location>
        <begin position="1"/>
        <end position="36"/>
    </location>
</feature>
<keyword evidence="3" id="KW-0349">Heme</keyword>
<gene>
    <name evidence="9" type="ORF">SLEP1_g30367</name>
</gene>
<name>A0AAV5JZU2_9ROSI</name>
<comment type="caution">
    <text evidence="9">The sequence shown here is derived from an EMBL/GenBank/DDBJ whole genome shotgun (WGS) entry which is preliminary data.</text>
</comment>
<dbReference type="EMBL" id="BPVZ01000054">
    <property type="protein sequence ID" value="GKV20209.1"/>
    <property type="molecule type" value="Genomic_DNA"/>
</dbReference>
<keyword evidence="4" id="KW-0479">Metal-binding</keyword>
<proteinExistence type="inferred from homology"/>
<comment type="cofactor">
    <cofactor evidence="1">
        <name>heme</name>
        <dbReference type="ChEBI" id="CHEBI:30413"/>
    </cofactor>
</comment>
<reference evidence="9 10" key="1">
    <citation type="journal article" date="2021" name="Commun. Biol.">
        <title>The genome of Shorea leprosula (Dipterocarpaceae) highlights the ecological relevance of drought in aseasonal tropical rainforests.</title>
        <authorList>
            <person name="Ng K.K.S."/>
            <person name="Kobayashi M.J."/>
            <person name="Fawcett J.A."/>
            <person name="Hatakeyama M."/>
            <person name="Paape T."/>
            <person name="Ng C.H."/>
            <person name="Ang C.C."/>
            <person name="Tnah L.H."/>
            <person name="Lee C.T."/>
            <person name="Nishiyama T."/>
            <person name="Sese J."/>
            <person name="O'Brien M.J."/>
            <person name="Copetti D."/>
            <person name="Mohd Noor M.I."/>
            <person name="Ong R.C."/>
            <person name="Putra M."/>
            <person name="Sireger I.Z."/>
            <person name="Indrioko S."/>
            <person name="Kosugi Y."/>
            <person name="Izuno A."/>
            <person name="Isagi Y."/>
            <person name="Lee S.L."/>
            <person name="Shimizu K.K."/>
        </authorList>
    </citation>
    <scope>NUCLEOTIDE SEQUENCE [LARGE SCALE GENOMIC DNA]</scope>
    <source>
        <strain evidence="9">214</strain>
    </source>
</reference>
<keyword evidence="6" id="KW-0408">Iron</keyword>
<evidence type="ECO:0000256" key="6">
    <source>
        <dbReference type="ARBA" id="ARBA00023004"/>
    </source>
</evidence>
<evidence type="ECO:0000256" key="8">
    <source>
        <dbReference type="SAM" id="MobiDB-lite"/>
    </source>
</evidence>
<evidence type="ECO:0000256" key="1">
    <source>
        <dbReference type="ARBA" id="ARBA00001971"/>
    </source>
</evidence>